<dbReference type="EMBL" id="JAVDYF010000001">
    <property type="protein sequence ID" value="MDR7354907.1"/>
    <property type="molecule type" value="Genomic_DNA"/>
</dbReference>
<protein>
    <submittedName>
        <fullName evidence="1">Uncharacterized protein</fullName>
    </submittedName>
</protein>
<organism evidence="1 2">
    <name type="scientific">Corynebacterium felinum</name>
    <dbReference type="NCBI Taxonomy" id="131318"/>
    <lineage>
        <taxon>Bacteria</taxon>
        <taxon>Bacillati</taxon>
        <taxon>Actinomycetota</taxon>
        <taxon>Actinomycetes</taxon>
        <taxon>Mycobacteriales</taxon>
        <taxon>Corynebacteriaceae</taxon>
        <taxon>Corynebacterium</taxon>
    </lineage>
</organism>
<reference evidence="1 2" key="1">
    <citation type="submission" date="2023-07" db="EMBL/GenBank/DDBJ databases">
        <title>Sequencing the genomes of 1000 actinobacteria strains.</title>
        <authorList>
            <person name="Klenk H.-P."/>
        </authorList>
    </citation>
    <scope>NUCLEOTIDE SEQUENCE [LARGE SCALE GENOMIC DNA]</scope>
    <source>
        <strain evidence="1 2">DSM 44508</strain>
    </source>
</reference>
<proteinExistence type="predicted"/>
<comment type="caution">
    <text evidence="1">The sequence shown here is derived from an EMBL/GenBank/DDBJ whole genome shotgun (WGS) entry which is preliminary data.</text>
</comment>
<name>A0ABU2B8F9_9CORY</name>
<accession>A0ABU2B8F9</accession>
<dbReference type="Proteomes" id="UP001183619">
    <property type="component" value="Unassembled WGS sequence"/>
</dbReference>
<gene>
    <name evidence="1" type="ORF">J2S37_001445</name>
</gene>
<evidence type="ECO:0000313" key="2">
    <source>
        <dbReference type="Proteomes" id="UP001183619"/>
    </source>
</evidence>
<evidence type="ECO:0000313" key="1">
    <source>
        <dbReference type="EMBL" id="MDR7354907.1"/>
    </source>
</evidence>
<sequence>MGKGRVGRWSEGKSVGVGKGLLDLLGNAVASREGLRGKVELGGGVVAWVGLLDFSSCVAA</sequence>
<keyword evidence="2" id="KW-1185">Reference proteome</keyword>